<name>A0A382XWF6_9ZZZZ</name>
<dbReference type="AlphaFoldDB" id="A0A382XWF6"/>
<proteinExistence type="predicted"/>
<dbReference type="EMBL" id="UINC01171076">
    <property type="protein sequence ID" value="SVD75442.1"/>
    <property type="molecule type" value="Genomic_DNA"/>
</dbReference>
<dbReference type="SUPFAM" id="SSF49785">
    <property type="entry name" value="Galactose-binding domain-like"/>
    <property type="match status" value="1"/>
</dbReference>
<organism evidence="1">
    <name type="scientific">marine metagenome</name>
    <dbReference type="NCBI Taxonomy" id="408172"/>
    <lineage>
        <taxon>unclassified sequences</taxon>
        <taxon>metagenomes</taxon>
        <taxon>ecological metagenomes</taxon>
    </lineage>
</organism>
<feature type="non-terminal residue" evidence="1">
    <location>
        <position position="203"/>
    </location>
</feature>
<accession>A0A382XWF6</accession>
<gene>
    <name evidence="1" type="ORF">METZ01_LOCUS428296</name>
</gene>
<dbReference type="InterPro" id="IPR008979">
    <property type="entry name" value="Galactose-bd-like_sf"/>
</dbReference>
<reference evidence="1" key="1">
    <citation type="submission" date="2018-05" db="EMBL/GenBank/DDBJ databases">
        <authorList>
            <person name="Lanie J.A."/>
            <person name="Ng W.-L."/>
            <person name="Kazmierczak K.M."/>
            <person name="Andrzejewski T.M."/>
            <person name="Davidsen T.M."/>
            <person name="Wayne K.J."/>
            <person name="Tettelin H."/>
            <person name="Glass J.I."/>
            <person name="Rusch D."/>
            <person name="Podicherti R."/>
            <person name="Tsui H.-C.T."/>
            <person name="Winkler M.E."/>
        </authorList>
    </citation>
    <scope>NUCLEOTIDE SEQUENCE</scope>
</reference>
<dbReference type="Gene3D" id="2.60.120.260">
    <property type="entry name" value="Galactose-binding domain-like"/>
    <property type="match status" value="1"/>
</dbReference>
<sequence length="203" mass="22836">MKRQYVKLALALATLVAPRLSNGIDLIEEGAVFKYHKGTKEASSPRTAWTKVNFTDSKWLRGEIPFYSNEDINGGTDLGNMNRIYSTVYLRRKFRVTDLHNIGAGTLEIRADDGYVAWLNGTEIANLHKPTGTLRYSSYAAKSNREPIQWHKTSIHNLGSIVEDGWNVLAIMLLNSRNSDALLDVRLTAKEREFVPPEIVSIS</sequence>
<evidence type="ECO:0000313" key="1">
    <source>
        <dbReference type="EMBL" id="SVD75442.1"/>
    </source>
</evidence>
<protein>
    <submittedName>
        <fullName evidence="1">Uncharacterized protein</fullName>
    </submittedName>
</protein>